<dbReference type="AlphaFoldDB" id="A0A6N7VGW9"/>
<reference evidence="2 3" key="1">
    <citation type="submission" date="2019-08" db="EMBL/GenBank/DDBJ databases">
        <title>In-depth cultivation of the pig gut microbiome towards novel bacterial diversity and tailored functional studies.</title>
        <authorList>
            <person name="Wylensek D."/>
            <person name="Hitch T.C.A."/>
            <person name="Clavel T."/>
        </authorList>
    </citation>
    <scope>NUCLEOTIDE SEQUENCE [LARGE SCALE GENOMIC DNA]</scope>
    <source>
        <strain evidence="2 3">WCA-380-WT-2B</strain>
    </source>
</reference>
<dbReference type="InterPro" id="IPR002178">
    <property type="entry name" value="PTS_EIIA_type-2_dom"/>
</dbReference>
<sequence length="149" mass="17031">MREDLIFLNCKFKDRDELLKFMSDKMMESDKVNKTFFDAVRERELKYPTGLNTGEIKVAIPHTDPKHVKSAAIAVATLSNKVEFKNMEDPNENIGVDLVFMLAVADPKSQVPLLVKLMSIFSDKELLKKIKNSKSGNEIKEELENLIKE</sequence>
<dbReference type="InterPro" id="IPR016152">
    <property type="entry name" value="PTrfase/Anion_transptr"/>
</dbReference>
<protein>
    <submittedName>
        <fullName evidence="2">PTS sugar transporter subunit IIA</fullName>
    </submittedName>
</protein>
<accession>A0A6N7VGW9</accession>
<keyword evidence="2" id="KW-0813">Transport</keyword>
<dbReference type="Pfam" id="PF00359">
    <property type="entry name" value="PTS_EIIA_2"/>
    <property type="match status" value="1"/>
</dbReference>
<name>A0A6N7VGW9_9FIRM</name>
<dbReference type="SUPFAM" id="SSF55804">
    <property type="entry name" value="Phoshotransferase/anion transport protein"/>
    <property type="match status" value="1"/>
</dbReference>
<keyword evidence="2" id="KW-0762">Sugar transport</keyword>
<dbReference type="PANTHER" id="PTHR47738">
    <property type="entry name" value="PTS SYSTEM FRUCTOSE-LIKE EIIA COMPONENT-RELATED"/>
    <property type="match status" value="1"/>
</dbReference>
<dbReference type="InterPro" id="IPR051541">
    <property type="entry name" value="PTS_SugarTrans_NitroReg"/>
</dbReference>
<gene>
    <name evidence="2" type="ORF">FYJ26_09840</name>
</gene>
<dbReference type="PROSITE" id="PS51094">
    <property type="entry name" value="PTS_EIIA_TYPE_2"/>
    <property type="match status" value="1"/>
</dbReference>
<dbReference type="Gene3D" id="3.40.930.10">
    <property type="entry name" value="Mannitol-specific EII, Chain A"/>
    <property type="match status" value="1"/>
</dbReference>
<dbReference type="CDD" id="cd00211">
    <property type="entry name" value="PTS_IIA_fru"/>
    <property type="match status" value="1"/>
</dbReference>
<dbReference type="EMBL" id="VULQ01000017">
    <property type="protein sequence ID" value="MSS78678.1"/>
    <property type="molecule type" value="Genomic_DNA"/>
</dbReference>
<dbReference type="Proteomes" id="UP000441925">
    <property type="component" value="Unassembled WGS sequence"/>
</dbReference>
<keyword evidence="3" id="KW-1185">Reference proteome</keyword>
<comment type="caution">
    <text evidence="2">The sequence shown here is derived from an EMBL/GenBank/DDBJ whole genome shotgun (WGS) entry which is preliminary data.</text>
</comment>
<proteinExistence type="predicted"/>
<evidence type="ECO:0000313" key="2">
    <source>
        <dbReference type="EMBL" id="MSS78678.1"/>
    </source>
</evidence>
<evidence type="ECO:0000259" key="1">
    <source>
        <dbReference type="PROSITE" id="PS51094"/>
    </source>
</evidence>
<feature type="domain" description="PTS EIIA type-2" evidence="1">
    <location>
        <begin position="1"/>
        <end position="146"/>
    </location>
</feature>
<evidence type="ECO:0000313" key="3">
    <source>
        <dbReference type="Proteomes" id="UP000441925"/>
    </source>
</evidence>
<dbReference type="PANTHER" id="PTHR47738:SF3">
    <property type="entry name" value="PHOSPHOTRANSFERASE SYSTEM MANNITOL_FRUCTOSE-SPECIFIC IIA DOMAIN CONTAINING PROTEIN"/>
    <property type="match status" value="1"/>
</dbReference>
<organism evidence="2 3">
    <name type="scientific">Anaerococcus porci</name>
    <dbReference type="NCBI Taxonomy" id="2652269"/>
    <lineage>
        <taxon>Bacteria</taxon>
        <taxon>Bacillati</taxon>
        <taxon>Bacillota</taxon>
        <taxon>Tissierellia</taxon>
        <taxon>Tissierellales</taxon>
        <taxon>Peptoniphilaceae</taxon>
        <taxon>Anaerococcus</taxon>
    </lineage>
</organism>